<evidence type="ECO:0000256" key="2">
    <source>
        <dbReference type="ARBA" id="ARBA00022679"/>
    </source>
</evidence>
<dbReference type="EMBL" id="WWCN01000025">
    <property type="protein sequence ID" value="MYM26306.1"/>
    <property type="molecule type" value="Genomic_DNA"/>
</dbReference>
<proteinExistence type="predicted"/>
<protein>
    <submittedName>
        <fullName evidence="4">Glycosyltransferase</fullName>
    </submittedName>
</protein>
<feature type="domain" description="Glycosyltransferase subfamily 4-like N-terminal" evidence="3">
    <location>
        <begin position="26"/>
        <end position="173"/>
    </location>
</feature>
<gene>
    <name evidence="4" type="ORF">GTP46_27115</name>
</gene>
<keyword evidence="2 4" id="KW-0808">Transferase</keyword>
<dbReference type="PANTHER" id="PTHR12526">
    <property type="entry name" value="GLYCOSYLTRANSFERASE"/>
    <property type="match status" value="1"/>
</dbReference>
<accession>A0A6L8KFX6</accession>
<keyword evidence="5" id="KW-1185">Reference proteome</keyword>
<dbReference type="GO" id="GO:0016757">
    <property type="term" value="F:glycosyltransferase activity"/>
    <property type="evidence" value="ECO:0007669"/>
    <property type="project" value="UniProtKB-KW"/>
</dbReference>
<dbReference type="Pfam" id="PF13692">
    <property type="entry name" value="Glyco_trans_1_4"/>
    <property type="match status" value="1"/>
</dbReference>
<evidence type="ECO:0000313" key="5">
    <source>
        <dbReference type="Proteomes" id="UP000479335"/>
    </source>
</evidence>
<reference evidence="4 5" key="1">
    <citation type="submission" date="2019-12" db="EMBL/GenBank/DDBJ databases">
        <title>Novel species isolated from a subtropical stream in China.</title>
        <authorList>
            <person name="Lu H."/>
        </authorList>
    </citation>
    <scope>NUCLEOTIDE SEQUENCE [LARGE SCALE GENOMIC DNA]</scope>
    <source>
        <strain evidence="4 5">FT135W</strain>
    </source>
</reference>
<dbReference type="CDD" id="cd03801">
    <property type="entry name" value="GT4_PimA-like"/>
    <property type="match status" value="1"/>
</dbReference>
<dbReference type="SUPFAM" id="SSF53756">
    <property type="entry name" value="UDP-Glycosyltransferase/glycogen phosphorylase"/>
    <property type="match status" value="1"/>
</dbReference>
<comment type="caution">
    <text evidence="4">The sequence shown here is derived from an EMBL/GenBank/DDBJ whole genome shotgun (WGS) entry which is preliminary data.</text>
</comment>
<dbReference type="Pfam" id="PF13439">
    <property type="entry name" value="Glyco_transf_4"/>
    <property type="match status" value="1"/>
</dbReference>
<dbReference type="Proteomes" id="UP000479335">
    <property type="component" value="Unassembled WGS sequence"/>
</dbReference>
<evidence type="ECO:0000256" key="1">
    <source>
        <dbReference type="ARBA" id="ARBA00022676"/>
    </source>
</evidence>
<dbReference type="RefSeq" id="WP_161009746.1">
    <property type="nucleotide sequence ID" value="NZ_WWCN01000025.1"/>
</dbReference>
<organism evidence="4 5">
    <name type="scientific">Duganella flavida</name>
    <dbReference type="NCBI Taxonomy" id="2692175"/>
    <lineage>
        <taxon>Bacteria</taxon>
        <taxon>Pseudomonadati</taxon>
        <taxon>Pseudomonadota</taxon>
        <taxon>Betaproteobacteria</taxon>
        <taxon>Burkholderiales</taxon>
        <taxon>Oxalobacteraceae</taxon>
        <taxon>Telluria group</taxon>
        <taxon>Duganella</taxon>
    </lineage>
</organism>
<dbReference type="InterPro" id="IPR028098">
    <property type="entry name" value="Glyco_trans_4-like_N"/>
</dbReference>
<evidence type="ECO:0000313" key="4">
    <source>
        <dbReference type="EMBL" id="MYM26306.1"/>
    </source>
</evidence>
<dbReference type="PANTHER" id="PTHR12526:SF510">
    <property type="entry name" value="D-INOSITOL 3-PHOSPHATE GLYCOSYLTRANSFERASE"/>
    <property type="match status" value="1"/>
</dbReference>
<dbReference type="Gene3D" id="3.40.50.2000">
    <property type="entry name" value="Glycogen Phosphorylase B"/>
    <property type="match status" value="2"/>
</dbReference>
<evidence type="ECO:0000259" key="3">
    <source>
        <dbReference type="Pfam" id="PF13439"/>
    </source>
</evidence>
<name>A0A6L8KFX6_9BURK</name>
<keyword evidence="1" id="KW-0328">Glycosyltransferase</keyword>
<sequence length="369" mass="39785">MSAPSICFVAPAIYPVLAGSTTIESVGGAEVQQAILARSLVAAGHAVSVVTMDYGQAQEENIDGIRVLRAHAPLAGLPGLRFVHPRMTALWAAMRRADAAIYYQRGSGMLTSLVAAFCRRYGRRFVFAAASDADFYAELPLVHYRRDKWLYRRGLRAADLIVVQNHTQQAACAAQFQRSSHLVPSCHLPRQPGVADAAGVVLWVGTVKPLKRPELLVELARRLPQLRFRLVGGGSEAALAALRAIAPPNLELTGFVPYVQVDTHFNQARVFVNTSEYEGFPNTFLQAWSRAIPSVSFFDTGSRQDGVPVTELVADLDAMAAAIVRLATDDAAWRAAGGRALAYFEARHTPAAALGAYQPLLAGLQAVAP</sequence>
<dbReference type="AlphaFoldDB" id="A0A6L8KFX6"/>